<sequence>MAHLKAVDHVSTAFLLHCYCEWCKMGKSGEEKAKAISEPLLPLISSLQPLINMFIGEYTHNLDDKGRMALPAKFRSKLRGSAIITRGLDACLFVFTAEEWEKLAEKLVSLPITQANSRAFTRLMLAGAMDVEIDKQGRILVPDYLREYAGLTKGVVVTGLYNRIELWDSEQWKAYKTKTEASSDEIAEKLSDLGI</sequence>
<dbReference type="Gene3D" id="3.40.1550.20">
    <property type="entry name" value="Transcriptional regulator MraZ domain"/>
    <property type="match status" value="1"/>
</dbReference>
<keyword evidence="5 7" id="KW-0238">DNA-binding</keyword>
<dbReference type="AlphaFoldDB" id="A0A0G1X612"/>
<comment type="similarity">
    <text evidence="7">Belongs to the MraZ family.</text>
</comment>
<comment type="subunit">
    <text evidence="7">Forms oligomers.</text>
</comment>
<name>A0A0G1X612_9BACT</name>
<evidence type="ECO:0000259" key="8">
    <source>
        <dbReference type="PROSITE" id="PS51740"/>
    </source>
</evidence>
<dbReference type="NCBIfam" id="TIGR00242">
    <property type="entry name" value="division/cell wall cluster transcriptional repressor MraZ"/>
    <property type="match status" value="1"/>
</dbReference>
<evidence type="ECO:0000256" key="3">
    <source>
        <dbReference type="ARBA" id="ARBA00022737"/>
    </source>
</evidence>
<dbReference type="SUPFAM" id="SSF89447">
    <property type="entry name" value="AbrB/MazE/MraZ-like"/>
    <property type="match status" value="1"/>
</dbReference>
<keyword evidence="3" id="KW-0677">Repeat</keyword>
<organism evidence="9 10">
    <name type="scientific">Candidatus Wolfebacteria bacterium GW2011_GWA2_47_9b</name>
    <dbReference type="NCBI Taxonomy" id="1619005"/>
    <lineage>
        <taxon>Bacteria</taxon>
        <taxon>Candidatus Wolfeibacteriota</taxon>
    </lineage>
</organism>
<dbReference type="PROSITE" id="PS51740">
    <property type="entry name" value="SPOVT_ABRB"/>
    <property type="match status" value="2"/>
</dbReference>
<dbReference type="CDD" id="cd16321">
    <property type="entry name" value="MraZ_C"/>
    <property type="match status" value="1"/>
</dbReference>
<dbReference type="CDD" id="cd16320">
    <property type="entry name" value="MraZ_N"/>
    <property type="match status" value="1"/>
</dbReference>
<dbReference type="Proteomes" id="UP000033882">
    <property type="component" value="Unassembled WGS sequence"/>
</dbReference>
<comment type="subcellular location">
    <subcellularLocation>
        <location evidence="7">Cytoplasm</location>
        <location evidence="7">Nucleoid</location>
    </subcellularLocation>
</comment>
<dbReference type="PATRIC" id="fig|1619005.3.peg.483"/>
<dbReference type="InterPro" id="IPR035644">
    <property type="entry name" value="MraZ_C"/>
</dbReference>
<dbReference type="Pfam" id="PF02381">
    <property type="entry name" value="MraZ"/>
    <property type="match status" value="2"/>
</dbReference>
<evidence type="ECO:0000256" key="2">
    <source>
        <dbReference type="ARBA" id="ARBA00022490"/>
    </source>
</evidence>
<dbReference type="InterPro" id="IPR020603">
    <property type="entry name" value="MraZ_dom"/>
</dbReference>
<dbReference type="HAMAP" id="MF_01008">
    <property type="entry name" value="MraZ"/>
    <property type="match status" value="1"/>
</dbReference>
<keyword evidence="2 7" id="KW-0963">Cytoplasm</keyword>
<dbReference type="PANTHER" id="PTHR34701:SF1">
    <property type="entry name" value="TRANSCRIPTIONAL REGULATOR MRAZ"/>
    <property type="match status" value="1"/>
</dbReference>
<dbReference type="GO" id="GO:0000976">
    <property type="term" value="F:transcription cis-regulatory region binding"/>
    <property type="evidence" value="ECO:0007669"/>
    <property type="project" value="TreeGrafter"/>
</dbReference>
<proteinExistence type="inferred from homology"/>
<feature type="domain" description="SpoVT-AbrB" evidence="8">
    <location>
        <begin position="57"/>
        <end position="99"/>
    </location>
</feature>
<dbReference type="GO" id="GO:0005737">
    <property type="term" value="C:cytoplasm"/>
    <property type="evidence" value="ECO:0007669"/>
    <property type="project" value="UniProtKB-UniRule"/>
</dbReference>
<dbReference type="GO" id="GO:0009295">
    <property type="term" value="C:nucleoid"/>
    <property type="evidence" value="ECO:0007669"/>
    <property type="project" value="UniProtKB-SubCell"/>
</dbReference>
<comment type="caution">
    <text evidence="9">The sequence shown here is derived from an EMBL/GenBank/DDBJ whole genome shotgun (WGS) entry which is preliminary data.</text>
</comment>
<protein>
    <recommendedName>
        <fullName evidence="1 7">Transcriptional regulator MraZ</fullName>
    </recommendedName>
</protein>
<accession>A0A0G1X612</accession>
<dbReference type="InterPro" id="IPR007159">
    <property type="entry name" value="SpoVT-AbrB_dom"/>
</dbReference>
<dbReference type="GO" id="GO:2000143">
    <property type="term" value="P:negative regulation of DNA-templated transcription initiation"/>
    <property type="evidence" value="ECO:0007669"/>
    <property type="project" value="TreeGrafter"/>
</dbReference>
<gene>
    <name evidence="7" type="primary">mraZ</name>
    <name evidence="9" type="ORF">UY19_C0008G0004</name>
</gene>
<evidence type="ECO:0000256" key="5">
    <source>
        <dbReference type="ARBA" id="ARBA00023125"/>
    </source>
</evidence>
<dbReference type="InterPro" id="IPR037914">
    <property type="entry name" value="SpoVT-AbrB_sf"/>
</dbReference>
<dbReference type="InterPro" id="IPR035642">
    <property type="entry name" value="MraZ_N"/>
</dbReference>
<evidence type="ECO:0000256" key="4">
    <source>
        <dbReference type="ARBA" id="ARBA00023015"/>
    </source>
</evidence>
<dbReference type="EMBL" id="LCPB01000008">
    <property type="protein sequence ID" value="KKU89850.1"/>
    <property type="molecule type" value="Genomic_DNA"/>
</dbReference>
<evidence type="ECO:0000256" key="7">
    <source>
        <dbReference type="HAMAP-Rule" id="MF_01008"/>
    </source>
</evidence>
<feature type="domain" description="SpoVT-AbrB" evidence="8">
    <location>
        <begin position="128"/>
        <end position="171"/>
    </location>
</feature>
<keyword evidence="4 7" id="KW-0805">Transcription regulation</keyword>
<keyword evidence="6 7" id="KW-0804">Transcription</keyword>
<reference evidence="9 10" key="1">
    <citation type="journal article" date="2015" name="Nature">
        <title>rRNA introns, odd ribosomes, and small enigmatic genomes across a large radiation of phyla.</title>
        <authorList>
            <person name="Brown C.T."/>
            <person name="Hug L.A."/>
            <person name="Thomas B.C."/>
            <person name="Sharon I."/>
            <person name="Castelle C.J."/>
            <person name="Singh A."/>
            <person name="Wilkins M.J."/>
            <person name="Williams K.H."/>
            <person name="Banfield J.F."/>
        </authorList>
    </citation>
    <scope>NUCLEOTIDE SEQUENCE [LARGE SCALE GENOMIC DNA]</scope>
</reference>
<evidence type="ECO:0000256" key="1">
    <source>
        <dbReference type="ARBA" id="ARBA00013860"/>
    </source>
</evidence>
<dbReference type="InterPro" id="IPR038619">
    <property type="entry name" value="MraZ_sf"/>
</dbReference>
<evidence type="ECO:0000313" key="10">
    <source>
        <dbReference type="Proteomes" id="UP000033882"/>
    </source>
</evidence>
<dbReference type="PANTHER" id="PTHR34701">
    <property type="entry name" value="TRANSCRIPTIONAL REGULATOR MRAZ"/>
    <property type="match status" value="1"/>
</dbReference>
<evidence type="ECO:0000256" key="6">
    <source>
        <dbReference type="ARBA" id="ARBA00023163"/>
    </source>
</evidence>
<dbReference type="InterPro" id="IPR003444">
    <property type="entry name" value="MraZ"/>
</dbReference>
<evidence type="ECO:0000313" key="9">
    <source>
        <dbReference type="EMBL" id="KKU89850.1"/>
    </source>
</evidence>
<dbReference type="GO" id="GO:0003700">
    <property type="term" value="F:DNA-binding transcription factor activity"/>
    <property type="evidence" value="ECO:0007669"/>
    <property type="project" value="UniProtKB-UniRule"/>
</dbReference>
<dbReference type="FunFam" id="3.40.1550.20:FF:000002">
    <property type="entry name" value="Transcriptional regulator MraZ"/>
    <property type="match status" value="1"/>
</dbReference>